<dbReference type="STRING" id="559515.M4BBR9"/>
<dbReference type="GO" id="GO:0036444">
    <property type="term" value="P:calcium import into the mitochondrion"/>
    <property type="evidence" value="ECO:0007669"/>
    <property type="project" value="TreeGrafter"/>
</dbReference>
<dbReference type="InterPro" id="IPR006769">
    <property type="entry name" value="MCU_C"/>
</dbReference>
<keyword evidence="5" id="KW-0107">Calcium channel</keyword>
<keyword evidence="13" id="KW-0407">Ion channel</keyword>
<reference evidence="16" key="2">
    <citation type="submission" date="2015-06" db="UniProtKB">
        <authorList>
            <consortium name="EnsemblProtists"/>
        </authorList>
    </citation>
    <scope>IDENTIFICATION</scope>
    <source>
        <strain evidence="16">Emoy2</strain>
    </source>
</reference>
<dbReference type="EnsemblProtists" id="HpaT803732">
    <property type="protein sequence ID" value="HpaP803732"/>
    <property type="gene ID" value="HpaG803732"/>
</dbReference>
<accession>M4BBR9</accession>
<keyword evidence="4" id="KW-0109">Calcium transport</keyword>
<dbReference type="HOGENOM" id="CLU_041073_0_0_1"/>
<comment type="catalytic activity">
    <reaction evidence="14">
        <text>Ca(2+)(in) = Ca(2+)(out)</text>
        <dbReference type="Rhea" id="RHEA:29671"/>
        <dbReference type="ChEBI" id="CHEBI:29108"/>
    </reaction>
</comment>
<dbReference type="InterPro" id="IPR039055">
    <property type="entry name" value="MCU_fam"/>
</dbReference>
<keyword evidence="9" id="KW-1133">Transmembrane helix</keyword>
<evidence type="ECO:0000259" key="15">
    <source>
        <dbReference type="Pfam" id="PF04678"/>
    </source>
</evidence>
<evidence type="ECO:0000256" key="11">
    <source>
        <dbReference type="ARBA" id="ARBA00023128"/>
    </source>
</evidence>
<dbReference type="eggNOG" id="KOG2966">
    <property type="taxonomic scope" value="Eukaryota"/>
</dbReference>
<sequence>MASRPLRTLLLRASYAHFSASAFHSGPKSLLARAATRSHLDSMLPQLCVRNTAKVLGQLDILLPLPGLKGLTRLGFDHSQASVQDLIEAVRHADTSLRVVEVATLDGTKVARTVRLGALTSMAFCLRLNHVNVLVESDKATTDDARLNEEDAAFASVKAAMEKDRRLLLPLPEFYRLCHNAGAEKVVAAKWLQELQRRNLVVHFDRSRNPQLENALILRPYNSLDSEMYNIKHYRRAKEREVAALMTSLTQLKQIETDVHVAARRLPNAQKWVALTGLTGFYGTLMYCVWDVYSWDVMEPITYFIGFTAVLGNSFYSTITKKDPTYSNIWQKRYAERVHVLSKEREFEPAELEELQGRIVDLRNDIMLLSQWETTDADNQHLPIE</sequence>
<keyword evidence="10" id="KW-0406">Ion transport</keyword>
<dbReference type="GO" id="GO:0005262">
    <property type="term" value="F:calcium channel activity"/>
    <property type="evidence" value="ECO:0007669"/>
    <property type="project" value="UniProtKB-KW"/>
</dbReference>
<dbReference type="OMA" id="MPNAQKW"/>
<keyword evidence="12" id="KW-0472">Membrane</keyword>
<evidence type="ECO:0000256" key="4">
    <source>
        <dbReference type="ARBA" id="ARBA00022568"/>
    </source>
</evidence>
<comment type="similarity">
    <text evidence="2">Belongs to the MCU (TC 1.A.77) family.</text>
</comment>
<evidence type="ECO:0000256" key="13">
    <source>
        <dbReference type="ARBA" id="ARBA00023303"/>
    </source>
</evidence>
<dbReference type="Proteomes" id="UP000011713">
    <property type="component" value="Unassembled WGS sequence"/>
</dbReference>
<dbReference type="GO" id="GO:0015292">
    <property type="term" value="F:uniporter activity"/>
    <property type="evidence" value="ECO:0007669"/>
    <property type="project" value="TreeGrafter"/>
</dbReference>
<keyword evidence="6" id="KW-0812">Transmembrane</keyword>
<evidence type="ECO:0000256" key="10">
    <source>
        <dbReference type="ARBA" id="ARBA00023065"/>
    </source>
</evidence>
<evidence type="ECO:0000256" key="5">
    <source>
        <dbReference type="ARBA" id="ARBA00022673"/>
    </source>
</evidence>
<comment type="subcellular location">
    <subcellularLocation>
        <location evidence="1">Mitochondrion inner membrane</location>
        <topology evidence="1">Multi-pass membrane protein</topology>
    </subcellularLocation>
</comment>
<keyword evidence="3" id="KW-0813">Transport</keyword>
<organism evidence="16 17">
    <name type="scientific">Hyaloperonospora arabidopsidis (strain Emoy2)</name>
    <name type="common">Downy mildew agent</name>
    <name type="synonym">Peronospora arabidopsidis</name>
    <dbReference type="NCBI Taxonomy" id="559515"/>
    <lineage>
        <taxon>Eukaryota</taxon>
        <taxon>Sar</taxon>
        <taxon>Stramenopiles</taxon>
        <taxon>Oomycota</taxon>
        <taxon>Peronosporomycetes</taxon>
        <taxon>Peronosporales</taxon>
        <taxon>Peronosporaceae</taxon>
        <taxon>Hyaloperonospora</taxon>
    </lineage>
</organism>
<keyword evidence="7" id="KW-0999">Mitochondrion inner membrane</keyword>
<feature type="domain" description="Calcium uniporter protein C-terminal" evidence="15">
    <location>
        <begin position="191"/>
        <end position="354"/>
    </location>
</feature>
<dbReference type="VEuPathDB" id="FungiDB:HpaG803732"/>
<protein>
    <recommendedName>
        <fullName evidence="15">Calcium uniporter protein C-terminal domain-containing protein</fullName>
    </recommendedName>
</protein>
<evidence type="ECO:0000313" key="16">
    <source>
        <dbReference type="EnsemblProtists" id="HpaP803732"/>
    </source>
</evidence>
<dbReference type="EMBL" id="JH598105">
    <property type="status" value="NOT_ANNOTATED_CDS"/>
    <property type="molecule type" value="Genomic_DNA"/>
</dbReference>
<dbReference type="InParanoid" id="M4BBR9"/>
<reference evidence="17" key="1">
    <citation type="journal article" date="2010" name="Science">
        <title>Signatures of adaptation to obligate biotrophy in the Hyaloperonospora arabidopsidis genome.</title>
        <authorList>
            <person name="Baxter L."/>
            <person name="Tripathy S."/>
            <person name="Ishaque N."/>
            <person name="Boot N."/>
            <person name="Cabral A."/>
            <person name="Kemen E."/>
            <person name="Thines M."/>
            <person name="Ah-Fong A."/>
            <person name="Anderson R."/>
            <person name="Badejoko W."/>
            <person name="Bittner-Eddy P."/>
            <person name="Boore J.L."/>
            <person name="Chibucos M.C."/>
            <person name="Coates M."/>
            <person name="Dehal P."/>
            <person name="Delehaunty K."/>
            <person name="Dong S."/>
            <person name="Downton P."/>
            <person name="Dumas B."/>
            <person name="Fabro G."/>
            <person name="Fronick C."/>
            <person name="Fuerstenberg S.I."/>
            <person name="Fulton L."/>
            <person name="Gaulin E."/>
            <person name="Govers F."/>
            <person name="Hughes L."/>
            <person name="Humphray S."/>
            <person name="Jiang R.H."/>
            <person name="Judelson H."/>
            <person name="Kamoun S."/>
            <person name="Kyung K."/>
            <person name="Meijer H."/>
            <person name="Minx P."/>
            <person name="Morris P."/>
            <person name="Nelson J."/>
            <person name="Phuntumart V."/>
            <person name="Qutob D."/>
            <person name="Rehmany A."/>
            <person name="Rougon-Cardoso A."/>
            <person name="Ryden P."/>
            <person name="Torto-Alalibo T."/>
            <person name="Studholme D."/>
            <person name="Wang Y."/>
            <person name="Win J."/>
            <person name="Wood J."/>
            <person name="Clifton S.W."/>
            <person name="Rogers J."/>
            <person name="Van den Ackerveken G."/>
            <person name="Jones J.D."/>
            <person name="McDowell J.M."/>
            <person name="Beynon J."/>
            <person name="Tyler B.M."/>
        </authorList>
    </citation>
    <scope>NUCLEOTIDE SEQUENCE [LARGE SCALE GENOMIC DNA]</scope>
    <source>
        <strain evidence="17">Emoy2</strain>
    </source>
</reference>
<keyword evidence="8" id="KW-0106">Calcium</keyword>
<evidence type="ECO:0000256" key="7">
    <source>
        <dbReference type="ARBA" id="ARBA00022792"/>
    </source>
</evidence>
<evidence type="ECO:0000256" key="2">
    <source>
        <dbReference type="ARBA" id="ARBA00005653"/>
    </source>
</evidence>
<dbReference type="AlphaFoldDB" id="M4BBR9"/>
<dbReference type="GO" id="GO:1990246">
    <property type="term" value="C:uniplex complex"/>
    <property type="evidence" value="ECO:0007669"/>
    <property type="project" value="TreeGrafter"/>
</dbReference>
<evidence type="ECO:0000256" key="6">
    <source>
        <dbReference type="ARBA" id="ARBA00022692"/>
    </source>
</evidence>
<dbReference type="Pfam" id="PF04678">
    <property type="entry name" value="MCU"/>
    <property type="match status" value="1"/>
</dbReference>
<name>M4BBR9_HYAAE</name>
<dbReference type="PANTHER" id="PTHR13462">
    <property type="entry name" value="CALCIUM UNIPORTER PROTEIN, MITOCHONDRIAL"/>
    <property type="match status" value="1"/>
</dbReference>
<evidence type="ECO:0000256" key="1">
    <source>
        <dbReference type="ARBA" id="ARBA00004448"/>
    </source>
</evidence>
<keyword evidence="17" id="KW-1185">Reference proteome</keyword>
<keyword evidence="11" id="KW-0496">Mitochondrion</keyword>
<evidence type="ECO:0000256" key="12">
    <source>
        <dbReference type="ARBA" id="ARBA00023136"/>
    </source>
</evidence>
<evidence type="ECO:0000256" key="9">
    <source>
        <dbReference type="ARBA" id="ARBA00022989"/>
    </source>
</evidence>
<dbReference type="GO" id="GO:0051560">
    <property type="term" value="P:mitochondrial calcium ion homeostasis"/>
    <property type="evidence" value="ECO:0007669"/>
    <property type="project" value="InterPro"/>
</dbReference>
<evidence type="ECO:0000313" key="17">
    <source>
        <dbReference type="Proteomes" id="UP000011713"/>
    </source>
</evidence>
<evidence type="ECO:0000256" key="3">
    <source>
        <dbReference type="ARBA" id="ARBA00022448"/>
    </source>
</evidence>
<dbReference type="PANTHER" id="PTHR13462:SF10">
    <property type="entry name" value="CALCIUM UNIPORTER PROTEIN, MITOCHONDRIAL"/>
    <property type="match status" value="1"/>
</dbReference>
<proteinExistence type="inferred from homology"/>
<evidence type="ECO:0000256" key="8">
    <source>
        <dbReference type="ARBA" id="ARBA00022837"/>
    </source>
</evidence>
<evidence type="ECO:0000256" key="14">
    <source>
        <dbReference type="ARBA" id="ARBA00036634"/>
    </source>
</evidence>